<dbReference type="Pfam" id="PF10006">
    <property type="entry name" value="DUF2249"/>
    <property type="match status" value="1"/>
</dbReference>
<name>A0A7C5MW43_9GAMM</name>
<proteinExistence type="predicted"/>
<gene>
    <name evidence="2" type="ORF">ENJ98_00935</name>
</gene>
<sequence>MPCWTPIFRPKRKVSSKRPVESATEGTAGVVTLDVSELEAPEPLVRALEALEALPEGRCLQMIHRMRPELLYEPAGAMGFCSDTRMDDRGQCRIYFWRAGDHEAEHLARRLAGRFGPWKE</sequence>
<dbReference type="InterPro" id="IPR018720">
    <property type="entry name" value="DUF2249"/>
</dbReference>
<dbReference type="EMBL" id="DROM01000059">
    <property type="protein sequence ID" value="HHH12781.1"/>
    <property type="molecule type" value="Genomic_DNA"/>
</dbReference>
<dbReference type="Proteomes" id="UP000886100">
    <property type="component" value="Unassembled WGS sequence"/>
</dbReference>
<dbReference type="AlphaFoldDB" id="A0A7C5MW43"/>
<dbReference type="SUPFAM" id="SSF64307">
    <property type="entry name" value="SirA-like"/>
    <property type="match status" value="1"/>
</dbReference>
<reference evidence="2" key="1">
    <citation type="journal article" date="2020" name="mSystems">
        <title>Genome- and Community-Level Interaction Insights into Carbon Utilization and Element Cycling Functions of Hydrothermarchaeota in Hydrothermal Sediment.</title>
        <authorList>
            <person name="Zhou Z."/>
            <person name="Liu Y."/>
            <person name="Xu W."/>
            <person name="Pan J."/>
            <person name="Luo Z.H."/>
            <person name="Li M."/>
        </authorList>
    </citation>
    <scope>NUCLEOTIDE SEQUENCE [LARGE SCALE GENOMIC DNA]</scope>
    <source>
        <strain evidence="2">HyVt-535</strain>
    </source>
</reference>
<comment type="caution">
    <text evidence="2">The sequence shown here is derived from an EMBL/GenBank/DDBJ whole genome shotgun (WGS) entry which is preliminary data.</text>
</comment>
<evidence type="ECO:0000259" key="1">
    <source>
        <dbReference type="Pfam" id="PF10006"/>
    </source>
</evidence>
<accession>A0A7C5MW43</accession>
<dbReference type="InterPro" id="IPR036868">
    <property type="entry name" value="TusA-like_sf"/>
</dbReference>
<protein>
    <submittedName>
        <fullName evidence="2">DUF2249 domain-containing protein</fullName>
    </submittedName>
</protein>
<organism evidence="2">
    <name type="scientific">Thiolapillus brandeum</name>
    <dbReference type="NCBI Taxonomy" id="1076588"/>
    <lineage>
        <taxon>Bacteria</taxon>
        <taxon>Pseudomonadati</taxon>
        <taxon>Pseudomonadota</taxon>
        <taxon>Gammaproteobacteria</taxon>
        <taxon>Chromatiales</taxon>
        <taxon>Sedimenticolaceae</taxon>
        <taxon>Thiolapillus</taxon>
    </lineage>
</organism>
<feature type="domain" description="DUF2249" evidence="1">
    <location>
        <begin position="32"/>
        <end position="98"/>
    </location>
</feature>
<evidence type="ECO:0000313" key="2">
    <source>
        <dbReference type="EMBL" id="HHH12781.1"/>
    </source>
</evidence>